<dbReference type="AlphaFoldDB" id="A0A919TES3"/>
<evidence type="ECO:0000259" key="2">
    <source>
        <dbReference type="PROSITE" id="PS50110"/>
    </source>
</evidence>
<dbReference type="PANTHER" id="PTHR43228">
    <property type="entry name" value="TWO-COMPONENT RESPONSE REGULATOR"/>
    <property type="match status" value="1"/>
</dbReference>
<feature type="domain" description="Response regulatory" evidence="2">
    <location>
        <begin position="7"/>
        <end position="123"/>
    </location>
</feature>
<proteinExistence type="predicted"/>
<dbReference type="PANTHER" id="PTHR43228:SF1">
    <property type="entry name" value="TWO-COMPONENT RESPONSE REGULATOR ARR22"/>
    <property type="match status" value="1"/>
</dbReference>
<dbReference type="PROSITE" id="PS50110">
    <property type="entry name" value="RESPONSE_REGULATORY"/>
    <property type="match status" value="1"/>
</dbReference>
<protein>
    <submittedName>
        <fullName evidence="3">Response regulator</fullName>
    </submittedName>
</protein>
<organism evidence="3 4">
    <name type="scientific">Paractinoplanes toevensis</name>
    <dbReference type="NCBI Taxonomy" id="571911"/>
    <lineage>
        <taxon>Bacteria</taxon>
        <taxon>Bacillati</taxon>
        <taxon>Actinomycetota</taxon>
        <taxon>Actinomycetes</taxon>
        <taxon>Micromonosporales</taxon>
        <taxon>Micromonosporaceae</taxon>
        <taxon>Paractinoplanes</taxon>
    </lineage>
</organism>
<dbReference type="Proteomes" id="UP000677082">
    <property type="component" value="Unassembled WGS sequence"/>
</dbReference>
<feature type="modified residue" description="4-aspartylphosphate" evidence="1">
    <location>
        <position position="56"/>
    </location>
</feature>
<dbReference type="InterPro" id="IPR052048">
    <property type="entry name" value="ST_Response_Regulator"/>
</dbReference>
<dbReference type="SUPFAM" id="SSF52172">
    <property type="entry name" value="CheY-like"/>
    <property type="match status" value="1"/>
</dbReference>
<keyword evidence="4" id="KW-1185">Reference proteome</keyword>
<dbReference type="InterPro" id="IPR011006">
    <property type="entry name" value="CheY-like_superfamily"/>
</dbReference>
<accession>A0A919TES3</accession>
<dbReference type="InterPro" id="IPR001789">
    <property type="entry name" value="Sig_transdc_resp-reg_receiver"/>
</dbReference>
<dbReference type="Gene3D" id="3.40.50.2300">
    <property type="match status" value="1"/>
</dbReference>
<dbReference type="RefSeq" id="WP_213009900.1">
    <property type="nucleotide sequence ID" value="NZ_BOQN01000075.1"/>
</dbReference>
<name>A0A919TES3_9ACTN</name>
<dbReference type="CDD" id="cd17546">
    <property type="entry name" value="REC_hyHK_CKI1_RcsC-like"/>
    <property type="match status" value="1"/>
</dbReference>
<dbReference type="SMART" id="SM00448">
    <property type="entry name" value="REC"/>
    <property type="match status" value="1"/>
</dbReference>
<comment type="caution">
    <text evidence="3">The sequence shown here is derived from an EMBL/GenBank/DDBJ whole genome shotgun (WGS) entry which is preliminary data.</text>
</comment>
<sequence length="130" mass="13754">MTQTQRKALVVDDAATVRMYHTTLLGDAGFEVQEAANGLEAVEAALATGFDLFVVDVNMPKMNGYTCVETLRSETVGTPAPVVMISTEDRPGDADRAYAAGANLYLVKPVAPERLVRIARLLTSGPGVAA</sequence>
<evidence type="ECO:0000313" key="4">
    <source>
        <dbReference type="Proteomes" id="UP000677082"/>
    </source>
</evidence>
<dbReference type="EMBL" id="BOQN01000075">
    <property type="protein sequence ID" value="GIM94108.1"/>
    <property type="molecule type" value="Genomic_DNA"/>
</dbReference>
<evidence type="ECO:0000256" key="1">
    <source>
        <dbReference type="PROSITE-ProRule" id="PRU00169"/>
    </source>
</evidence>
<keyword evidence="1" id="KW-0597">Phosphoprotein</keyword>
<gene>
    <name evidence="3" type="ORF">Ato02nite_059010</name>
</gene>
<dbReference type="Pfam" id="PF00072">
    <property type="entry name" value="Response_reg"/>
    <property type="match status" value="1"/>
</dbReference>
<dbReference type="GO" id="GO:0000160">
    <property type="term" value="P:phosphorelay signal transduction system"/>
    <property type="evidence" value="ECO:0007669"/>
    <property type="project" value="InterPro"/>
</dbReference>
<evidence type="ECO:0000313" key="3">
    <source>
        <dbReference type="EMBL" id="GIM94108.1"/>
    </source>
</evidence>
<reference evidence="3 4" key="1">
    <citation type="submission" date="2021-03" db="EMBL/GenBank/DDBJ databases">
        <title>Whole genome shotgun sequence of Actinoplanes toevensis NBRC 105298.</title>
        <authorList>
            <person name="Komaki H."/>
            <person name="Tamura T."/>
        </authorList>
    </citation>
    <scope>NUCLEOTIDE SEQUENCE [LARGE SCALE GENOMIC DNA]</scope>
    <source>
        <strain evidence="3 4">NBRC 105298</strain>
    </source>
</reference>